<proteinExistence type="predicted"/>
<comment type="caution">
    <text evidence="1">The sequence shown here is derived from an EMBL/GenBank/DDBJ whole genome shotgun (WGS) entry which is preliminary data.</text>
</comment>
<evidence type="ECO:0000313" key="1">
    <source>
        <dbReference type="EMBL" id="KAI5073541.1"/>
    </source>
</evidence>
<dbReference type="AlphaFoldDB" id="A0A9D4ZHZ2"/>
<keyword evidence="2" id="KW-1185">Reference proteome</keyword>
<name>A0A9D4ZHZ2_ADICA</name>
<evidence type="ECO:0000313" key="2">
    <source>
        <dbReference type="Proteomes" id="UP000886520"/>
    </source>
</evidence>
<accession>A0A9D4ZHZ2</accession>
<reference evidence="1" key="1">
    <citation type="submission" date="2021-01" db="EMBL/GenBank/DDBJ databases">
        <title>Adiantum capillus-veneris genome.</title>
        <authorList>
            <person name="Fang Y."/>
            <person name="Liao Q."/>
        </authorList>
    </citation>
    <scope>NUCLEOTIDE SEQUENCE</scope>
    <source>
        <strain evidence="1">H3</strain>
        <tissue evidence="1">Leaf</tissue>
    </source>
</reference>
<gene>
    <name evidence="1" type="ORF">GOP47_0011554</name>
</gene>
<dbReference type="Proteomes" id="UP000886520">
    <property type="component" value="Chromosome 11"/>
</dbReference>
<protein>
    <submittedName>
        <fullName evidence="1">Uncharacterized protein</fullName>
    </submittedName>
</protein>
<dbReference type="EMBL" id="JABFUD020000011">
    <property type="protein sequence ID" value="KAI5073541.1"/>
    <property type="molecule type" value="Genomic_DNA"/>
</dbReference>
<sequence>MLCSFQVVSEPRRGASLKEALKLASQNAGEEVNNCRAQAASQGAGNPRRPIMFSIGISKRPIGSCIR</sequence>
<organism evidence="1 2">
    <name type="scientific">Adiantum capillus-veneris</name>
    <name type="common">Maidenhair fern</name>
    <dbReference type="NCBI Taxonomy" id="13818"/>
    <lineage>
        <taxon>Eukaryota</taxon>
        <taxon>Viridiplantae</taxon>
        <taxon>Streptophyta</taxon>
        <taxon>Embryophyta</taxon>
        <taxon>Tracheophyta</taxon>
        <taxon>Polypodiopsida</taxon>
        <taxon>Polypodiidae</taxon>
        <taxon>Polypodiales</taxon>
        <taxon>Pteridineae</taxon>
        <taxon>Pteridaceae</taxon>
        <taxon>Vittarioideae</taxon>
        <taxon>Adiantum</taxon>
    </lineage>
</organism>